<dbReference type="Proteomes" id="UP000054279">
    <property type="component" value="Unassembled WGS sequence"/>
</dbReference>
<evidence type="ECO:0000259" key="5">
    <source>
        <dbReference type="Pfam" id="PF17862"/>
    </source>
</evidence>
<dbReference type="PROSITE" id="PS00674">
    <property type="entry name" value="AAA"/>
    <property type="match status" value="1"/>
</dbReference>
<dbReference type="GO" id="GO:0005737">
    <property type="term" value="C:cytoplasm"/>
    <property type="evidence" value="ECO:0007669"/>
    <property type="project" value="TreeGrafter"/>
</dbReference>
<dbReference type="AlphaFoldDB" id="A0A0C9ULK9"/>
<dbReference type="PANTHER" id="PTHR23077:SF27">
    <property type="entry name" value="ATPASE FAMILY GENE 2 PROTEIN HOMOLOG A"/>
    <property type="match status" value="1"/>
</dbReference>
<keyword evidence="7" id="KW-1185">Reference proteome</keyword>
<evidence type="ECO:0000313" key="7">
    <source>
        <dbReference type="Proteomes" id="UP000054279"/>
    </source>
</evidence>
<dbReference type="InterPro" id="IPR041569">
    <property type="entry name" value="AAA_lid_3"/>
</dbReference>
<comment type="similarity">
    <text evidence="3">Belongs to the AAA ATPase family.</text>
</comment>
<reference evidence="6 7" key="1">
    <citation type="submission" date="2014-06" db="EMBL/GenBank/DDBJ databases">
        <title>Evolutionary Origins and Diversification of the Mycorrhizal Mutualists.</title>
        <authorList>
            <consortium name="DOE Joint Genome Institute"/>
            <consortium name="Mycorrhizal Genomics Consortium"/>
            <person name="Kohler A."/>
            <person name="Kuo A."/>
            <person name="Nagy L.G."/>
            <person name="Floudas D."/>
            <person name="Copeland A."/>
            <person name="Barry K.W."/>
            <person name="Cichocki N."/>
            <person name="Veneault-Fourrey C."/>
            <person name="LaButti K."/>
            <person name="Lindquist E.A."/>
            <person name="Lipzen A."/>
            <person name="Lundell T."/>
            <person name="Morin E."/>
            <person name="Murat C."/>
            <person name="Riley R."/>
            <person name="Ohm R."/>
            <person name="Sun H."/>
            <person name="Tunlid A."/>
            <person name="Henrissat B."/>
            <person name="Grigoriev I.V."/>
            <person name="Hibbett D.S."/>
            <person name="Martin F."/>
        </authorList>
    </citation>
    <scope>NUCLEOTIDE SEQUENCE [LARGE SCALE GENOMIC DNA]</scope>
    <source>
        <strain evidence="6 7">SS14</strain>
    </source>
</reference>
<dbReference type="EMBL" id="KN837185">
    <property type="protein sequence ID" value="KIJ35769.1"/>
    <property type="molecule type" value="Genomic_DNA"/>
</dbReference>
<proteinExistence type="inferred from homology"/>
<dbReference type="PANTHER" id="PTHR23077">
    <property type="entry name" value="AAA-FAMILY ATPASE"/>
    <property type="match status" value="1"/>
</dbReference>
<dbReference type="InterPro" id="IPR050168">
    <property type="entry name" value="AAA_ATPase_domain"/>
</dbReference>
<feature type="domain" description="ATPase AAA-type core" evidence="4">
    <location>
        <begin position="6"/>
        <end position="105"/>
    </location>
</feature>
<evidence type="ECO:0000256" key="1">
    <source>
        <dbReference type="ARBA" id="ARBA00022741"/>
    </source>
</evidence>
<feature type="domain" description="AAA ATPase AAA+ lid" evidence="5">
    <location>
        <begin position="130"/>
        <end position="173"/>
    </location>
</feature>
<accession>A0A0C9ULK9</accession>
<dbReference type="Pfam" id="PF00004">
    <property type="entry name" value="AAA"/>
    <property type="match status" value="1"/>
</dbReference>
<evidence type="ECO:0008006" key="8">
    <source>
        <dbReference type="Google" id="ProtNLM"/>
    </source>
</evidence>
<dbReference type="OrthoDB" id="3231409at2759"/>
<dbReference type="GO" id="GO:0005524">
    <property type="term" value="F:ATP binding"/>
    <property type="evidence" value="ECO:0007669"/>
    <property type="project" value="UniProtKB-KW"/>
</dbReference>
<dbReference type="Gene3D" id="3.40.50.300">
    <property type="entry name" value="P-loop containing nucleotide triphosphate hydrolases"/>
    <property type="match status" value="1"/>
</dbReference>
<keyword evidence="1 3" id="KW-0547">Nucleotide-binding</keyword>
<dbReference type="InterPro" id="IPR003959">
    <property type="entry name" value="ATPase_AAA_core"/>
</dbReference>
<keyword evidence="2 3" id="KW-0067">ATP-binding</keyword>
<gene>
    <name evidence="6" type="ORF">M422DRAFT_261954</name>
</gene>
<evidence type="ECO:0000256" key="2">
    <source>
        <dbReference type="ARBA" id="ARBA00022840"/>
    </source>
</evidence>
<dbReference type="SUPFAM" id="SSF52540">
    <property type="entry name" value="P-loop containing nucleoside triphosphate hydrolases"/>
    <property type="match status" value="1"/>
</dbReference>
<name>A0A0C9ULK9_SPHS4</name>
<evidence type="ECO:0000313" key="6">
    <source>
        <dbReference type="EMBL" id="KIJ35769.1"/>
    </source>
</evidence>
<dbReference type="HOGENOM" id="CLU_000688_21_3_1"/>
<dbReference type="InterPro" id="IPR003960">
    <property type="entry name" value="ATPase_AAA_CS"/>
</dbReference>
<evidence type="ECO:0000256" key="3">
    <source>
        <dbReference type="RuleBase" id="RU003651"/>
    </source>
</evidence>
<dbReference type="Gene3D" id="1.10.8.60">
    <property type="match status" value="1"/>
</dbReference>
<protein>
    <recommendedName>
        <fullName evidence="8">AAA family ATPase</fullName>
    </recommendedName>
</protein>
<dbReference type="Pfam" id="PF17862">
    <property type="entry name" value="AAA_lid_3"/>
    <property type="match status" value="1"/>
</dbReference>
<sequence length="203" mass="22285">ANLLAVQILNKFVGESERAIRETFRKARAAAPTIIFFDEIDALASSRSDSDGTGSHEGVLTSLLNEMDGVQELLGVTVVAATNRPDILDSALMRPGRLDRILYVGPPDRQGREEIMKIRTGKMAVDPQLNVGEIADLTEGCSGAEMAALCQDAALLTMQRDMAAPFVSREDFLTAARNVRRQITPEMIEYFESWQKRSGLRSA</sequence>
<dbReference type="InterPro" id="IPR027417">
    <property type="entry name" value="P-loop_NTPase"/>
</dbReference>
<organism evidence="6 7">
    <name type="scientific">Sphaerobolus stellatus (strain SS14)</name>
    <dbReference type="NCBI Taxonomy" id="990650"/>
    <lineage>
        <taxon>Eukaryota</taxon>
        <taxon>Fungi</taxon>
        <taxon>Dikarya</taxon>
        <taxon>Basidiomycota</taxon>
        <taxon>Agaricomycotina</taxon>
        <taxon>Agaricomycetes</taxon>
        <taxon>Phallomycetidae</taxon>
        <taxon>Geastrales</taxon>
        <taxon>Sphaerobolaceae</taxon>
        <taxon>Sphaerobolus</taxon>
    </lineage>
</organism>
<feature type="non-terminal residue" evidence="6">
    <location>
        <position position="1"/>
    </location>
</feature>
<evidence type="ECO:0000259" key="4">
    <source>
        <dbReference type="Pfam" id="PF00004"/>
    </source>
</evidence>
<dbReference type="GO" id="GO:0016887">
    <property type="term" value="F:ATP hydrolysis activity"/>
    <property type="evidence" value="ECO:0007669"/>
    <property type="project" value="InterPro"/>
</dbReference>